<feature type="region of interest" description="Disordered" evidence="1">
    <location>
        <begin position="40"/>
        <end position="60"/>
    </location>
</feature>
<sequence>MFTETNSVVMSEQSHLRHASIKENVSIQRARTLARNSRLHGSTKITREEKKMKKEKRRDRKSAMHQFFFLRFYARRYIVSRRSRGTEKNCRSSDDIVYEGRCIGSSLKRDTLIDVSNASNARLKIYRTMSLKLARASDSLNIYCNTQTHACHVRRSTTSAAVARVSFESCQRDSTLLAPIRLRVLECMQYADLRQNPTTAIYTSIRARRPPATSSVRSLFFRSKLRGSRPVPRAKDKNSSLERIVHVCAARCTAEMKKRNKDSRSRNCRLVIERQMGQIYYIRGQTSNDTILAATTANLLSLDSSKDCAIGQLTQQHARLHSTARANIIIGTASCSPNCERNNYNTQDIDRLLQRCHWSCHARAPGATSFCSSFRVRRCYELYRQSSASAPRRSCATRGARGCVYSTRENKERKFGSLSRDEFRSLRELRNKKVQLSLAESMGVRWSIE</sequence>
<accession>A0A6H5J0E3</accession>
<dbReference type="Proteomes" id="UP000479190">
    <property type="component" value="Unassembled WGS sequence"/>
</dbReference>
<dbReference type="AlphaFoldDB" id="A0A6H5J0E3"/>
<proteinExistence type="predicted"/>
<evidence type="ECO:0000256" key="1">
    <source>
        <dbReference type="SAM" id="MobiDB-lite"/>
    </source>
</evidence>
<name>A0A6H5J0E3_9HYME</name>
<keyword evidence="3" id="KW-1185">Reference proteome</keyword>
<protein>
    <submittedName>
        <fullName evidence="2">Uncharacterized protein</fullName>
    </submittedName>
</protein>
<reference evidence="2 3" key="1">
    <citation type="submission" date="2020-02" db="EMBL/GenBank/DDBJ databases">
        <authorList>
            <person name="Ferguson B K."/>
        </authorList>
    </citation>
    <scope>NUCLEOTIDE SEQUENCE [LARGE SCALE GENOMIC DNA]</scope>
</reference>
<gene>
    <name evidence="2" type="ORF">TBRA_LOCUS13297</name>
</gene>
<evidence type="ECO:0000313" key="2">
    <source>
        <dbReference type="EMBL" id="CAB0041631.1"/>
    </source>
</evidence>
<dbReference type="EMBL" id="CADCXV010001127">
    <property type="protein sequence ID" value="CAB0041631.1"/>
    <property type="molecule type" value="Genomic_DNA"/>
</dbReference>
<organism evidence="2 3">
    <name type="scientific">Trichogramma brassicae</name>
    <dbReference type="NCBI Taxonomy" id="86971"/>
    <lineage>
        <taxon>Eukaryota</taxon>
        <taxon>Metazoa</taxon>
        <taxon>Ecdysozoa</taxon>
        <taxon>Arthropoda</taxon>
        <taxon>Hexapoda</taxon>
        <taxon>Insecta</taxon>
        <taxon>Pterygota</taxon>
        <taxon>Neoptera</taxon>
        <taxon>Endopterygota</taxon>
        <taxon>Hymenoptera</taxon>
        <taxon>Apocrita</taxon>
        <taxon>Proctotrupomorpha</taxon>
        <taxon>Chalcidoidea</taxon>
        <taxon>Trichogrammatidae</taxon>
        <taxon>Trichogramma</taxon>
    </lineage>
</organism>
<evidence type="ECO:0000313" key="3">
    <source>
        <dbReference type="Proteomes" id="UP000479190"/>
    </source>
</evidence>